<sequence length="103" mass="10735">MATLASRATSSSAALLPAAIPTNQFVVAAHLFAVPQTCFAAPHPCCCVNGASRATGRLRLMGIDGLFDSSASSISIRQPLRELSRSLTDILLVSTSSVRARCC</sequence>
<name>B8AKC7_ORYSI</name>
<dbReference type="EMBL" id="CM000128">
    <property type="protein sequence ID" value="EEC74908.1"/>
    <property type="molecule type" value="Genomic_DNA"/>
</dbReference>
<protein>
    <submittedName>
        <fullName evidence="1">Uncharacterized protein</fullName>
    </submittedName>
</protein>
<proteinExistence type="predicted"/>
<accession>B8AKC7</accession>
<dbReference type="HOGENOM" id="CLU_2268236_0_0_1"/>
<evidence type="ECO:0000313" key="1">
    <source>
        <dbReference type="EMBL" id="EEC74908.1"/>
    </source>
</evidence>
<gene>
    <name evidence="1" type="ORF">OsI_10845</name>
</gene>
<keyword evidence="2" id="KW-1185">Reference proteome</keyword>
<organism evidence="1 2">
    <name type="scientific">Oryza sativa subsp. indica</name>
    <name type="common">Rice</name>
    <dbReference type="NCBI Taxonomy" id="39946"/>
    <lineage>
        <taxon>Eukaryota</taxon>
        <taxon>Viridiplantae</taxon>
        <taxon>Streptophyta</taxon>
        <taxon>Embryophyta</taxon>
        <taxon>Tracheophyta</taxon>
        <taxon>Spermatophyta</taxon>
        <taxon>Magnoliopsida</taxon>
        <taxon>Liliopsida</taxon>
        <taxon>Poales</taxon>
        <taxon>Poaceae</taxon>
        <taxon>BOP clade</taxon>
        <taxon>Oryzoideae</taxon>
        <taxon>Oryzeae</taxon>
        <taxon>Oryzinae</taxon>
        <taxon>Oryza</taxon>
        <taxon>Oryza sativa</taxon>
    </lineage>
</organism>
<dbReference type="Gramene" id="BGIOSGA011060-TA">
    <property type="protein sequence ID" value="BGIOSGA011060-PA"/>
    <property type="gene ID" value="BGIOSGA011060"/>
</dbReference>
<evidence type="ECO:0000313" key="2">
    <source>
        <dbReference type="Proteomes" id="UP000007015"/>
    </source>
</evidence>
<dbReference type="AlphaFoldDB" id="B8AKC7"/>
<reference evidence="1 2" key="1">
    <citation type="journal article" date="2005" name="PLoS Biol.">
        <title>The genomes of Oryza sativa: a history of duplications.</title>
        <authorList>
            <person name="Yu J."/>
            <person name="Wang J."/>
            <person name="Lin W."/>
            <person name="Li S."/>
            <person name="Li H."/>
            <person name="Zhou J."/>
            <person name="Ni P."/>
            <person name="Dong W."/>
            <person name="Hu S."/>
            <person name="Zeng C."/>
            <person name="Zhang J."/>
            <person name="Zhang Y."/>
            <person name="Li R."/>
            <person name="Xu Z."/>
            <person name="Li S."/>
            <person name="Li X."/>
            <person name="Zheng H."/>
            <person name="Cong L."/>
            <person name="Lin L."/>
            <person name="Yin J."/>
            <person name="Geng J."/>
            <person name="Li G."/>
            <person name="Shi J."/>
            <person name="Liu J."/>
            <person name="Lv H."/>
            <person name="Li J."/>
            <person name="Wang J."/>
            <person name="Deng Y."/>
            <person name="Ran L."/>
            <person name="Shi X."/>
            <person name="Wang X."/>
            <person name="Wu Q."/>
            <person name="Li C."/>
            <person name="Ren X."/>
            <person name="Wang J."/>
            <person name="Wang X."/>
            <person name="Li D."/>
            <person name="Liu D."/>
            <person name="Zhang X."/>
            <person name="Ji Z."/>
            <person name="Zhao W."/>
            <person name="Sun Y."/>
            <person name="Zhang Z."/>
            <person name="Bao J."/>
            <person name="Han Y."/>
            <person name="Dong L."/>
            <person name="Ji J."/>
            <person name="Chen P."/>
            <person name="Wu S."/>
            <person name="Liu J."/>
            <person name="Xiao Y."/>
            <person name="Bu D."/>
            <person name="Tan J."/>
            <person name="Yang L."/>
            <person name="Ye C."/>
            <person name="Zhang J."/>
            <person name="Xu J."/>
            <person name="Zhou Y."/>
            <person name="Yu Y."/>
            <person name="Zhang B."/>
            <person name="Zhuang S."/>
            <person name="Wei H."/>
            <person name="Liu B."/>
            <person name="Lei M."/>
            <person name="Yu H."/>
            <person name="Li Y."/>
            <person name="Xu H."/>
            <person name="Wei S."/>
            <person name="He X."/>
            <person name="Fang L."/>
            <person name="Zhang Z."/>
            <person name="Zhang Y."/>
            <person name="Huang X."/>
            <person name="Su Z."/>
            <person name="Tong W."/>
            <person name="Li J."/>
            <person name="Tong Z."/>
            <person name="Li S."/>
            <person name="Ye J."/>
            <person name="Wang L."/>
            <person name="Fang L."/>
            <person name="Lei T."/>
            <person name="Chen C."/>
            <person name="Chen H."/>
            <person name="Xu Z."/>
            <person name="Li H."/>
            <person name="Huang H."/>
            <person name="Zhang F."/>
            <person name="Xu H."/>
            <person name="Li N."/>
            <person name="Zhao C."/>
            <person name="Li S."/>
            <person name="Dong L."/>
            <person name="Huang Y."/>
            <person name="Li L."/>
            <person name="Xi Y."/>
            <person name="Qi Q."/>
            <person name="Li W."/>
            <person name="Zhang B."/>
            <person name="Hu W."/>
            <person name="Zhang Y."/>
            <person name="Tian X."/>
            <person name="Jiao Y."/>
            <person name="Liang X."/>
            <person name="Jin J."/>
            <person name="Gao L."/>
            <person name="Zheng W."/>
            <person name="Hao B."/>
            <person name="Liu S."/>
            <person name="Wang W."/>
            <person name="Yuan L."/>
            <person name="Cao M."/>
            <person name="McDermott J."/>
            <person name="Samudrala R."/>
            <person name="Wang J."/>
            <person name="Wong G.K."/>
            <person name="Yang H."/>
        </authorList>
    </citation>
    <scope>NUCLEOTIDE SEQUENCE [LARGE SCALE GENOMIC DNA]</scope>
    <source>
        <strain evidence="2">cv. 93-11</strain>
    </source>
</reference>
<dbReference type="Proteomes" id="UP000007015">
    <property type="component" value="Chromosome 3"/>
</dbReference>